<reference evidence="9" key="1">
    <citation type="submission" date="2020-03" db="EMBL/GenBank/DDBJ databases">
        <authorList>
            <person name="Guo F."/>
        </authorList>
    </citation>
    <scope>NUCLEOTIDE SEQUENCE</scope>
    <source>
        <strain evidence="9">JCM 30134</strain>
    </source>
</reference>
<evidence type="ECO:0000313" key="10">
    <source>
        <dbReference type="Proteomes" id="UP000787472"/>
    </source>
</evidence>
<keyword evidence="10" id="KW-1185">Reference proteome</keyword>
<evidence type="ECO:0000256" key="7">
    <source>
        <dbReference type="ARBA" id="ARBA00023136"/>
    </source>
</evidence>
<evidence type="ECO:0000256" key="5">
    <source>
        <dbReference type="ARBA" id="ARBA00022692"/>
    </source>
</evidence>
<comment type="subcellular location">
    <subcellularLocation>
        <location evidence="1 8">Cell membrane</location>
        <topology evidence="1 8">Multi-pass membrane protein</topology>
    </subcellularLocation>
</comment>
<keyword evidence="6 8" id="KW-1133">Transmembrane helix</keyword>
<comment type="caution">
    <text evidence="9">The sequence shown here is derived from an EMBL/GenBank/DDBJ whole genome shotgun (WGS) entry which is preliminary data.</text>
</comment>
<evidence type="ECO:0000256" key="2">
    <source>
        <dbReference type="ARBA" id="ARBA00009142"/>
    </source>
</evidence>
<evidence type="ECO:0000256" key="4">
    <source>
        <dbReference type="ARBA" id="ARBA00022475"/>
    </source>
</evidence>
<dbReference type="PANTHER" id="PTHR30269">
    <property type="entry name" value="TRANSMEMBRANE PROTEIN YFCA"/>
    <property type="match status" value="1"/>
</dbReference>
<comment type="similarity">
    <text evidence="2 8">Belongs to the 4-toluene sulfonate uptake permease (TSUP) (TC 2.A.102) family.</text>
</comment>
<dbReference type="Proteomes" id="UP000787472">
    <property type="component" value="Unassembled WGS sequence"/>
</dbReference>
<evidence type="ECO:0000313" key="9">
    <source>
        <dbReference type="EMBL" id="NHO64079.1"/>
    </source>
</evidence>
<feature type="transmembrane region" description="Helical" evidence="8">
    <location>
        <begin position="143"/>
        <end position="165"/>
    </location>
</feature>
<dbReference type="AlphaFoldDB" id="A0A9E5JPG1"/>
<keyword evidence="4 8" id="KW-1003">Cell membrane</keyword>
<dbReference type="EMBL" id="JAAONZ010000001">
    <property type="protein sequence ID" value="NHO64079.1"/>
    <property type="molecule type" value="Genomic_DNA"/>
</dbReference>
<gene>
    <name evidence="9" type="ORF">G8770_00780</name>
</gene>
<evidence type="ECO:0000256" key="1">
    <source>
        <dbReference type="ARBA" id="ARBA00004651"/>
    </source>
</evidence>
<feature type="transmembrane region" description="Helical" evidence="8">
    <location>
        <begin position="104"/>
        <end position="122"/>
    </location>
</feature>
<dbReference type="RefSeq" id="WP_167180747.1">
    <property type="nucleotide sequence ID" value="NZ_JAAONZ010000001.1"/>
</dbReference>
<protein>
    <recommendedName>
        <fullName evidence="8">Probable membrane transporter protein</fullName>
    </recommendedName>
</protein>
<dbReference type="PANTHER" id="PTHR30269:SF0">
    <property type="entry name" value="MEMBRANE TRANSPORTER PROTEIN YFCA-RELATED"/>
    <property type="match status" value="1"/>
</dbReference>
<evidence type="ECO:0000256" key="3">
    <source>
        <dbReference type="ARBA" id="ARBA00022448"/>
    </source>
</evidence>
<feature type="transmembrane region" description="Helical" evidence="8">
    <location>
        <begin position="12"/>
        <end position="44"/>
    </location>
</feature>
<feature type="transmembrane region" description="Helical" evidence="8">
    <location>
        <begin position="185"/>
        <end position="211"/>
    </location>
</feature>
<sequence>MLMLDLSVGMFVFLTIIGFVAGFISAIAGSGGLIVLPVLLAAGIPPLNALATNKFQSVFGTLSSALNFLRKGHIDLGSMKASLVYAFVGAVCGTLIVQQLDSEMLEMMLPYLLIGLALYVAISPRMSDEDSVPRWPAKRFDALIGGGIGFYGGFLGPGMGSFYAVAFSSLRGFNLRKATAHTKPLVLITNTTSMVIFILAGQVVWGLAIAMAAAQFIGARLGSQLVIHKGAALIRPVLVVVILVLALKLLIFP</sequence>
<evidence type="ECO:0000256" key="8">
    <source>
        <dbReference type="RuleBase" id="RU363041"/>
    </source>
</evidence>
<accession>A0A9E5JPG1</accession>
<keyword evidence="5 8" id="KW-0812">Transmembrane</keyword>
<organism evidence="9 10">
    <name type="scientific">Pseudomaricurvus hydrocarbonicus</name>
    <dbReference type="NCBI Taxonomy" id="1470433"/>
    <lineage>
        <taxon>Bacteria</taxon>
        <taxon>Pseudomonadati</taxon>
        <taxon>Pseudomonadota</taxon>
        <taxon>Gammaproteobacteria</taxon>
        <taxon>Cellvibrionales</taxon>
        <taxon>Cellvibrionaceae</taxon>
        <taxon>Pseudomaricurvus</taxon>
    </lineage>
</organism>
<feature type="transmembrane region" description="Helical" evidence="8">
    <location>
        <begin position="232"/>
        <end position="252"/>
    </location>
</feature>
<keyword evidence="3" id="KW-0813">Transport</keyword>
<dbReference type="GO" id="GO:0005886">
    <property type="term" value="C:plasma membrane"/>
    <property type="evidence" value="ECO:0007669"/>
    <property type="project" value="UniProtKB-SubCell"/>
</dbReference>
<dbReference type="Pfam" id="PF01925">
    <property type="entry name" value="TauE"/>
    <property type="match status" value="1"/>
</dbReference>
<feature type="transmembrane region" description="Helical" evidence="8">
    <location>
        <begin position="81"/>
        <end position="98"/>
    </location>
</feature>
<name>A0A9E5JPG1_9GAMM</name>
<evidence type="ECO:0000256" key="6">
    <source>
        <dbReference type="ARBA" id="ARBA00022989"/>
    </source>
</evidence>
<dbReference type="InterPro" id="IPR052017">
    <property type="entry name" value="TSUP"/>
</dbReference>
<proteinExistence type="inferred from homology"/>
<dbReference type="InterPro" id="IPR002781">
    <property type="entry name" value="TM_pro_TauE-like"/>
</dbReference>
<keyword evidence="7 8" id="KW-0472">Membrane</keyword>